<keyword evidence="8" id="KW-0545">Nucleotide biosynthesis</keyword>
<keyword evidence="6" id="KW-0489">Methyltransferase</keyword>
<feature type="active site" evidence="9">
    <location>
        <position position="171"/>
    </location>
</feature>
<dbReference type="Gene3D" id="3.30.572.10">
    <property type="entry name" value="Thymidylate synthase/dCMP hydroxymethylase domain"/>
    <property type="match status" value="1"/>
</dbReference>
<dbReference type="PANTHER" id="PTHR11548">
    <property type="entry name" value="THYMIDYLATE SYNTHASE 1"/>
    <property type="match status" value="1"/>
</dbReference>
<dbReference type="PROSITE" id="PS00091">
    <property type="entry name" value="THYMIDYLATE_SYNTHASE"/>
    <property type="match status" value="1"/>
</dbReference>
<proteinExistence type="inferred from homology"/>
<dbReference type="EC" id="2.1.1.45" evidence="3"/>
<feature type="domain" description="Thymidylate synthase/dCMP hydroxymethylase" evidence="10">
    <location>
        <begin position="10"/>
        <end position="289"/>
    </location>
</feature>
<gene>
    <name evidence="11" type="ORF">TSARBOMBA_31</name>
</gene>
<evidence type="ECO:0000313" key="12">
    <source>
        <dbReference type="Proteomes" id="UP000204602"/>
    </source>
</evidence>
<evidence type="ECO:0000256" key="8">
    <source>
        <dbReference type="ARBA" id="ARBA00022727"/>
    </source>
</evidence>
<dbReference type="InterPro" id="IPR036926">
    <property type="entry name" value="Thymidate_synth/dCMP_Mease_sf"/>
</dbReference>
<sequence>MTIDNNVDTQYLELAAKILKEGNYKGDRTGTGTRSLFGAQMRFDLSKGFPMLTTKKLPFRVIAEELLWFISGSTNMKDLLDKNVHIWDDDAYRWYKELGRPLPKKEFFDCIKECGFDLGAIYGAQWRNWNNEGIDQLKNVIEQIKADPDSRRHLVLAFNPSVIGKVALPPCHYVFQFYVADGKLSCMFTMRSNDVFLGLPFNIASYALLVHIVAKMTGLAVGELVYSCGDVHIYNNHVEQLELQMTREPKPLPTLQVKAVHENIEDYTIDDFELIGYDPHPVIKGKVSVGLKEEEK</sequence>
<evidence type="ECO:0000256" key="4">
    <source>
        <dbReference type="ARBA" id="ARBA00015931"/>
    </source>
</evidence>
<evidence type="ECO:0000256" key="1">
    <source>
        <dbReference type="ARBA" id="ARBA00009972"/>
    </source>
</evidence>
<comment type="subunit">
    <text evidence="2">Homodimer.</text>
</comment>
<dbReference type="InterPro" id="IPR023451">
    <property type="entry name" value="Thymidate_synth/dCMP_Mease_dom"/>
</dbReference>
<dbReference type="NCBIfam" id="TIGR03284">
    <property type="entry name" value="thym_sym"/>
    <property type="match status" value="1"/>
</dbReference>
<dbReference type="CDD" id="cd00351">
    <property type="entry name" value="TS_Pyrimidine_HMase"/>
    <property type="match status" value="1"/>
</dbReference>
<evidence type="ECO:0000259" key="10">
    <source>
        <dbReference type="Pfam" id="PF00303"/>
    </source>
</evidence>
<evidence type="ECO:0000256" key="7">
    <source>
        <dbReference type="ARBA" id="ARBA00022679"/>
    </source>
</evidence>
<accession>A0A0K2D0F3</accession>
<dbReference type="PRINTS" id="PR00108">
    <property type="entry name" value="THYMDSNTHASE"/>
</dbReference>
<evidence type="ECO:0000256" key="2">
    <source>
        <dbReference type="ARBA" id="ARBA00011738"/>
    </source>
</evidence>
<dbReference type="KEGG" id="vg:26633357"/>
<reference evidence="11 12" key="1">
    <citation type="journal article" date="2015" name="Genome Announc.">
        <title>Complete Genome Sequence of Bacillus cereus Group Phage TsarBomba.</title>
        <authorList>
            <person name="Erill I."/>
            <person name="Caruso S.M."/>
        </authorList>
    </citation>
    <scope>NUCLEOTIDE SEQUENCE [LARGE SCALE GENOMIC DNA]</scope>
</reference>
<evidence type="ECO:0000313" key="11">
    <source>
        <dbReference type="EMBL" id="ALA13147.1"/>
    </source>
</evidence>
<dbReference type="GO" id="GO:0006231">
    <property type="term" value="P:dTMP biosynthetic process"/>
    <property type="evidence" value="ECO:0007669"/>
    <property type="project" value="InterPro"/>
</dbReference>
<keyword evidence="7" id="KW-0808">Transferase</keyword>
<comment type="similarity">
    <text evidence="1">Belongs to the thymidylate synthase family.</text>
</comment>
<dbReference type="InterPro" id="IPR020940">
    <property type="entry name" value="Thymidylate_synthase_AS"/>
</dbReference>
<dbReference type="NCBIfam" id="NF002497">
    <property type="entry name" value="PRK01827.1-3"/>
    <property type="match status" value="1"/>
</dbReference>
<protein>
    <recommendedName>
        <fullName evidence="4">Thymidylate synthase</fullName>
        <ecNumber evidence="3">2.1.1.45</ecNumber>
    </recommendedName>
</protein>
<dbReference type="EMBL" id="KT224359">
    <property type="protein sequence ID" value="ALA13147.1"/>
    <property type="molecule type" value="Genomic_DNA"/>
</dbReference>
<evidence type="ECO:0000256" key="6">
    <source>
        <dbReference type="ARBA" id="ARBA00022603"/>
    </source>
</evidence>
<keyword evidence="5" id="KW-0963">Cytoplasm</keyword>
<dbReference type="SUPFAM" id="SSF55831">
    <property type="entry name" value="Thymidylate synthase/dCMP hydroxymethylase"/>
    <property type="match status" value="1"/>
</dbReference>
<evidence type="ECO:0000256" key="9">
    <source>
        <dbReference type="PROSITE-ProRule" id="PRU10016"/>
    </source>
</evidence>
<dbReference type="HAMAP" id="MF_00008">
    <property type="entry name" value="Thymidy_synth_bact"/>
    <property type="match status" value="1"/>
</dbReference>
<dbReference type="Pfam" id="PF00303">
    <property type="entry name" value="Thymidylat_synt"/>
    <property type="match status" value="1"/>
</dbReference>
<organism evidence="11 12">
    <name type="scientific">Bacillus phage TsarBomba</name>
    <dbReference type="NCBI Taxonomy" id="1690456"/>
    <lineage>
        <taxon>Viruses</taxon>
        <taxon>Duplodnaviria</taxon>
        <taxon>Heunggongvirae</taxon>
        <taxon>Uroviricota</taxon>
        <taxon>Caudoviricetes</taxon>
        <taxon>Herelleviridae</taxon>
        <taxon>Bastillevirinae</taxon>
        <taxon>Tsarbombavirus</taxon>
        <taxon>Tsarbombavirus tsarbomba</taxon>
    </lineage>
</organism>
<dbReference type="GO" id="GO:0032259">
    <property type="term" value="P:methylation"/>
    <property type="evidence" value="ECO:0007669"/>
    <property type="project" value="UniProtKB-KW"/>
</dbReference>
<dbReference type="RefSeq" id="YP_009206866.1">
    <property type="nucleotide sequence ID" value="NC_028890.1"/>
</dbReference>
<dbReference type="Proteomes" id="UP000204602">
    <property type="component" value="Segment"/>
</dbReference>
<dbReference type="InterPro" id="IPR045097">
    <property type="entry name" value="Thymidate_synth/dCMP_Mease"/>
</dbReference>
<dbReference type="GeneID" id="26633357"/>
<dbReference type="GO" id="GO:0004799">
    <property type="term" value="F:thymidylate synthase activity"/>
    <property type="evidence" value="ECO:0007669"/>
    <property type="project" value="UniProtKB-EC"/>
</dbReference>
<dbReference type="InterPro" id="IPR000398">
    <property type="entry name" value="Thymidylate_synthase"/>
</dbReference>
<dbReference type="PANTHER" id="PTHR11548:SF9">
    <property type="entry name" value="THYMIDYLATE SYNTHASE"/>
    <property type="match status" value="1"/>
</dbReference>
<evidence type="ECO:0000256" key="3">
    <source>
        <dbReference type="ARBA" id="ARBA00011947"/>
    </source>
</evidence>
<evidence type="ECO:0000256" key="5">
    <source>
        <dbReference type="ARBA" id="ARBA00022490"/>
    </source>
</evidence>
<keyword evidence="12" id="KW-1185">Reference proteome</keyword>
<name>A0A0K2D0F3_9CAUD</name>
<dbReference type="OrthoDB" id="13491at10239"/>